<dbReference type="GO" id="GO:0005525">
    <property type="term" value="F:GTP binding"/>
    <property type="evidence" value="ECO:0007669"/>
    <property type="project" value="UniProtKB-KW"/>
</dbReference>
<proteinExistence type="inferred from homology"/>
<dbReference type="GO" id="GO:0044781">
    <property type="term" value="P:bacterial-type flagellum organization"/>
    <property type="evidence" value="ECO:0007669"/>
    <property type="project" value="UniProtKB-KW"/>
</dbReference>
<evidence type="ECO:0000259" key="14">
    <source>
        <dbReference type="SMART" id="SM00962"/>
    </source>
</evidence>
<evidence type="ECO:0000256" key="5">
    <source>
        <dbReference type="ARBA" id="ARBA00022475"/>
    </source>
</evidence>
<evidence type="ECO:0000256" key="9">
    <source>
        <dbReference type="ARBA" id="ARBA00023134"/>
    </source>
</evidence>
<dbReference type="GO" id="GO:0005047">
    <property type="term" value="F:signal recognition particle binding"/>
    <property type="evidence" value="ECO:0007669"/>
    <property type="project" value="TreeGrafter"/>
</dbReference>
<comment type="subcellular location">
    <subcellularLocation>
        <location evidence="1">Cell membrane</location>
        <topology evidence="1">Peripheral membrane protein</topology>
        <orientation evidence="1">Cytoplasmic side</orientation>
    </subcellularLocation>
</comment>
<evidence type="ECO:0000313" key="16">
    <source>
        <dbReference type="Proteomes" id="UP000076079"/>
    </source>
</evidence>
<reference evidence="15 16" key="1">
    <citation type="journal article" date="2016" name="Genome Announc.">
        <title>First Complete Genome Sequence of a Subdivision 6 Acidobacterium Strain.</title>
        <authorList>
            <person name="Huang S."/>
            <person name="Vieira S."/>
            <person name="Bunk B."/>
            <person name="Riedel T."/>
            <person name="Sproer C."/>
            <person name="Overmann J."/>
        </authorList>
    </citation>
    <scope>NUCLEOTIDE SEQUENCE [LARGE SCALE GENOMIC DNA]</scope>
    <source>
        <strain evidence="16">DSM 100886 HEG_-6_39</strain>
    </source>
</reference>
<dbReference type="GO" id="GO:0003924">
    <property type="term" value="F:GTPase activity"/>
    <property type="evidence" value="ECO:0007669"/>
    <property type="project" value="InterPro"/>
</dbReference>
<dbReference type="InterPro" id="IPR047040">
    <property type="entry name" value="FlhF__GTPase_dom"/>
</dbReference>
<evidence type="ECO:0000256" key="10">
    <source>
        <dbReference type="ARBA" id="ARBA00023136"/>
    </source>
</evidence>
<dbReference type="CDD" id="cd17873">
    <property type="entry name" value="FlhF"/>
    <property type="match status" value="1"/>
</dbReference>
<dbReference type="Proteomes" id="UP000076079">
    <property type="component" value="Chromosome"/>
</dbReference>
<dbReference type="OrthoDB" id="9778554at2"/>
<dbReference type="RefSeq" id="WP_110172063.1">
    <property type="nucleotide sequence ID" value="NZ_CP015136.1"/>
</dbReference>
<dbReference type="Gene3D" id="1.20.120.1380">
    <property type="entry name" value="Flagellar FlhF biosynthesis protein, N domain"/>
    <property type="match status" value="1"/>
</dbReference>
<keyword evidence="8" id="KW-0653">Protein transport</keyword>
<evidence type="ECO:0000256" key="1">
    <source>
        <dbReference type="ARBA" id="ARBA00004413"/>
    </source>
</evidence>
<dbReference type="PANTHER" id="PTHR43134:SF3">
    <property type="entry name" value="FLAGELLAR BIOSYNTHESIS PROTEIN FLHF"/>
    <property type="match status" value="1"/>
</dbReference>
<keyword evidence="5" id="KW-1003">Cell membrane</keyword>
<dbReference type="SMART" id="SM00962">
    <property type="entry name" value="SRP54"/>
    <property type="match status" value="1"/>
</dbReference>
<evidence type="ECO:0000256" key="7">
    <source>
        <dbReference type="ARBA" id="ARBA00022795"/>
    </source>
</evidence>
<evidence type="ECO:0000256" key="4">
    <source>
        <dbReference type="ARBA" id="ARBA00022448"/>
    </source>
</evidence>
<protein>
    <recommendedName>
        <fullName evidence="3">Flagellar biosynthesis protein FlhF</fullName>
    </recommendedName>
    <alternativeName>
        <fullName evidence="13">Flagella-associated GTP-binding protein</fullName>
    </alternativeName>
</protein>
<evidence type="ECO:0000256" key="6">
    <source>
        <dbReference type="ARBA" id="ARBA00022741"/>
    </source>
</evidence>
<evidence type="ECO:0000256" key="13">
    <source>
        <dbReference type="ARBA" id="ARBA00030866"/>
    </source>
</evidence>
<keyword evidence="11" id="KW-1006">Bacterial flagellum protein export</keyword>
<keyword evidence="6" id="KW-0547">Nucleotide-binding</keyword>
<keyword evidence="10" id="KW-0472">Membrane</keyword>
<gene>
    <name evidence="15" type="primary">flhF</name>
    <name evidence="15" type="ORF">LuPra_03652</name>
</gene>
<evidence type="ECO:0000256" key="3">
    <source>
        <dbReference type="ARBA" id="ARBA00014919"/>
    </source>
</evidence>
<comment type="similarity">
    <text evidence="2">Belongs to the GTP-binding SRP family.</text>
</comment>
<dbReference type="SUPFAM" id="SSF52540">
    <property type="entry name" value="P-loop containing nucleoside triphosphate hydrolases"/>
    <property type="match status" value="1"/>
</dbReference>
<dbReference type="InterPro" id="IPR027417">
    <property type="entry name" value="P-loop_NTPase"/>
</dbReference>
<keyword evidence="15" id="KW-0969">Cilium</keyword>
<accession>A0A143PP85</accession>
<dbReference type="PANTHER" id="PTHR43134">
    <property type="entry name" value="SIGNAL RECOGNITION PARTICLE RECEPTOR SUBUNIT ALPHA"/>
    <property type="match status" value="1"/>
</dbReference>
<keyword evidence="4" id="KW-0813">Transport</keyword>
<keyword evidence="15" id="KW-0966">Cell projection</keyword>
<dbReference type="EMBL" id="CP015136">
    <property type="protein sequence ID" value="AMY10422.1"/>
    <property type="molecule type" value="Genomic_DNA"/>
</dbReference>
<name>A0A143PP85_LUTPR</name>
<reference evidence="16" key="2">
    <citation type="submission" date="2016-04" db="EMBL/GenBank/DDBJ databases">
        <title>First Complete Genome Sequence of a Subdivision 6 Acidobacterium.</title>
        <authorList>
            <person name="Huang S."/>
            <person name="Vieira S."/>
            <person name="Bunk B."/>
            <person name="Riedel T."/>
            <person name="Sproeer C."/>
            <person name="Overmann J."/>
        </authorList>
    </citation>
    <scope>NUCLEOTIDE SEQUENCE [LARGE SCALE GENOMIC DNA]</scope>
    <source>
        <strain evidence="16">DSM 100886 HEG_-6_39</strain>
    </source>
</reference>
<dbReference type="Pfam" id="PF00448">
    <property type="entry name" value="SRP54"/>
    <property type="match status" value="1"/>
</dbReference>
<keyword evidence="7" id="KW-1005">Bacterial flagellum biogenesis</keyword>
<dbReference type="GO" id="GO:0006614">
    <property type="term" value="P:SRP-dependent cotranslational protein targeting to membrane"/>
    <property type="evidence" value="ECO:0007669"/>
    <property type="project" value="InterPro"/>
</dbReference>
<feature type="domain" description="SRP54-type proteins GTP-binding" evidence="14">
    <location>
        <begin position="141"/>
        <end position="329"/>
    </location>
</feature>
<sequence length="336" mass="35630">MTPQRFRSSSVRDALAQAKEALGPSALVLGTRLVPASGWRGWLGGREVEVSAFIGAGVSENRRSWTTNTAHAARTVTTDARSPVTDGLVARLIATGLDRDLAESVVEQMPQARRRDASQGQIREALASCLLPIAARGQALGDVNVFIGPPGVGKTTTIAKIAAQARARGERRFRLVAADGYRVGAIEQLRLYADIIGSPFVVARTPEEVTGAVNGSKLPVLVDTPGLSPANEEAGAFLAALAALPHVRTHLVVPGATTPRDFDRLWERFAGAGADRIVMSKVDEAETVMPLVRALREREVPVSLIGLGQRVPEDLVEGEPEMIAACLLGQVPVVHA</sequence>
<evidence type="ECO:0000256" key="11">
    <source>
        <dbReference type="ARBA" id="ARBA00023225"/>
    </source>
</evidence>
<dbReference type="GO" id="GO:0005886">
    <property type="term" value="C:plasma membrane"/>
    <property type="evidence" value="ECO:0007669"/>
    <property type="project" value="UniProtKB-SubCell"/>
</dbReference>
<evidence type="ECO:0000313" key="15">
    <source>
        <dbReference type="EMBL" id="AMY10422.1"/>
    </source>
</evidence>
<keyword evidence="15" id="KW-0282">Flagellum</keyword>
<keyword evidence="16" id="KW-1185">Reference proteome</keyword>
<dbReference type="AlphaFoldDB" id="A0A143PP85"/>
<organism evidence="15 16">
    <name type="scientific">Luteitalea pratensis</name>
    <dbReference type="NCBI Taxonomy" id="1855912"/>
    <lineage>
        <taxon>Bacteria</taxon>
        <taxon>Pseudomonadati</taxon>
        <taxon>Acidobacteriota</taxon>
        <taxon>Vicinamibacteria</taxon>
        <taxon>Vicinamibacterales</taxon>
        <taxon>Vicinamibacteraceae</taxon>
        <taxon>Luteitalea</taxon>
    </lineage>
</organism>
<evidence type="ECO:0000256" key="2">
    <source>
        <dbReference type="ARBA" id="ARBA00008531"/>
    </source>
</evidence>
<evidence type="ECO:0000256" key="12">
    <source>
        <dbReference type="ARBA" id="ARBA00025337"/>
    </source>
</evidence>
<comment type="function">
    <text evidence="12">Necessary for flagellar biosynthesis. May be involved in translocation of the flagellum.</text>
</comment>
<dbReference type="STRING" id="1855912.LuPra_03652"/>
<dbReference type="KEGG" id="abac:LuPra_03652"/>
<dbReference type="GO" id="GO:0015031">
    <property type="term" value="P:protein transport"/>
    <property type="evidence" value="ECO:0007669"/>
    <property type="project" value="UniProtKB-KW"/>
</dbReference>
<evidence type="ECO:0000256" key="8">
    <source>
        <dbReference type="ARBA" id="ARBA00022927"/>
    </source>
</evidence>
<dbReference type="InterPro" id="IPR000897">
    <property type="entry name" value="SRP54_GTPase_dom"/>
</dbReference>
<dbReference type="Gene3D" id="3.40.50.300">
    <property type="entry name" value="P-loop containing nucleotide triphosphate hydrolases"/>
    <property type="match status" value="1"/>
</dbReference>
<keyword evidence="9" id="KW-0342">GTP-binding</keyword>